<dbReference type="InterPro" id="IPR036058">
    <property type="entry name" value="Kazal_dom_sf"/>
</dbReference>
<dbReference type="PANTHER" id="PTHR21131">
    <property type="entry name" value="SERINE-TYPE ENDOPEPTIDASE INHIBITOR"/>
    <property type="match status" value="1"/>
</dbReference>
<feature type="domain" description="Kazal-like" evidence="1">
    <location>
        <begin position="21"/>
        <end position="73"/>
    </location>
</feature>
<dbReference type="CDD" id="cd00104">
    <property type="entry name" value="KAZAL_FS"/>
    <property type="match status" value="1"/>
</dbReference>
<keyword evidence="3" id="KW-1185">Reference proteome</keyword>
<dbReference type="Pfam" id="PF00050">
    <property type="entry name" value="Kazal_1"/>
    <property type="match status" value="1"/>
</dbReference>
<dbReference type="Gene3D" id="3.30.60.30">
    <property type="match status" value="1"/>
</dbReference>
<dbReference type="PANTHER" id="PTHR21131:SF0">
    <property type="entry name" value="GEO10195P1-RELATED"/>
    <property type="match status" value="1"/>
</dbReference>
<organism evidence="2 3">
    <name type="scientific">Spirosoma sordidisoli</name>
    <dbReference type="NCBI Taxonomy" id="2502893"/>
    <lineage>
        <taxon>Bacteria</taxon>
        <taxon>Pseudomonadati</taxon>
        <taxon>Bacteroidota</taxon>
        <taxon>Cytophagia</taxon>
        <taxon>Cytophagales</taxon>
        <taxon>Cytophagaceae</taxon>
        <taxon>Spirosoma</taxon>
    </lineage>
</organism>
<dbReference type="InterPro" id="IPR002350">
    <property type="entry name" value="Kazal_dom"/>
</dbReference>
<evidence type="ECO:0000313" key="3">
    <source>
        <dbReference type="Proteomes" id="UP000290407"/>
    </source>
</evidence>
<dbReference type="PROSITE" id="PS51465">
    <property type="entry name" value="KAZAL_2"/>
    <property type="match status" value="1"/>
</dbReference>
<proteinExistence type="predicted"/>
<dbReference type="EMBL" id="SBLB01000002">
    <property type="protein sequence ID" value="RYC70506.1"/>
    <property type="molecule type" value="Genomic_DNA"/>
</dbReference>
<evidence type="ECO:0000259" key="1">
    <source>
        <dbReference type="PROSITE" id="PS51465"/>
    </source>
</evidence>
<dbReference type="SUPFAM" id="SSF100895">
    <property type="entry name" value="Kazal-type serine protease inhibitors"/>
    <property type="match status" value="1"/>
</dbReference>
<sequence>MKTFFTVFVLLAGFGCESRTVAVEADCVEKINPDIGCTMQYDPVCGCNGKTYGNACVAMASGIRTVAKGECPGTGD</sequence>
<dbReference type="SMART" id="SM00280">
    <property type="entry name" value="KAZAL"/>
    <property type="match status" value="1"/>
</dbReference>
<dbReference type="PROSITE" id="PS51257">
    <property type="entry name" value="PROKAR_LIPOPROTEIN"/>
    <property type="match status" value="1"/>
</dbReference>
<accession>A0A4Q2UMJ6</accession>
<comment type="caution">
    <text evidence="2">The sequence shown here is derived from an EMBL/GenBank/DDBJ whole genome shotgun (WGS) entry which is preliminary data.</text>
</comment>
<evidence type="ECO:0000313" key="2">
    <source>
        <dbReference type="EMBL" id="RYC70506.1"/>
    </source>
</evidence>
<dbReference type="InterPro" id="IPR053265">
    <property type="entry name" value="Serpin"/>
</dbReference>
<name>A0A4Q2UMJ6_9BACT</name>
<reference evidence="2 3" key="1">
    <citation type="submission" date="2019-01" db="EMBL/GenBank/DDBJ databases">
        <title>Spirosoma flava sp. nov., a propanil-degrading bacterium isolated from herbicide-contaminated soil.</title>
        <authorList>
            <person name="Zhang L."/>
            <person name="Jiang J.-D."/>
        </authorList>
    </citation>
    <scope>NUCLEOTIDE SEQUENCE [LARGE SCALE GENOMIC DNA]</scope>
    <source>
        <strain evidence="2 3">TY50</strain>
    </source>
</reference>
<protein>
    <recommendedName>
        <fullName evidence="1">Kazal-like domain-containing protein</fullName>
    </recommendedName>
</protein>
<dbReference type="Proteomes" id="UP000290407">
    <property type="component" value="Unassembled WGS sequence"/>
</dbReference>
<dbReference type="AlphaFoldDB" id="A0A4Q2UMJ6"/>
<gene>
    <name evidence="2" type="ORF">EQG79_11705</name>
</gene>
<dbReference type="RefSeq" id="WP_129601554.1">
    <property type="nucleotide sequence ID" value="NZ_SBLB01000002.1"/>
</dbReference>